<dbReference type="OrthoDB" id="1243284at2759"/>
<dbReference type="Gene3D" id="1.25.10.10">
    <property type="entry name" value="Leucine-rich Repeat Variant"/>
    <property type="match status" value="1"/>
</dbReference>
<evidence type="ECO:0000256" key="3">
    <source>
        <dbReference type="ARBA" id="ARBA00022927"/>
    </source>
</evidence>
<evidence type="ECO:0000256" key="2">
    <source>
        <dbReference type="ARBA" id="ARBA00022448"/>
    </source>
</evidence>
<keyword evidence="3" id="KW-0653">Protein transport</keyword>
<proteinExistence type="inferred from homology"/>
<dbReference type="RefSeq" id="XP_016476210.1">
    <property type="nucleotide sequence ID" value="XM_016620724.1"/>
</dbReference>
<dbReference type="KEGG" id="nta:107797804"/>
<accession>A0A1S4AHN3</accession>
<gene>
    <name evidence="4" type="primary">LOC107797804</name>
</gene>
<dbReference type="GO" id="GO:0008139">
    <property type="term" value="F:nuclear localization sequence binding"/>
    <property type="evidence" value="ECO:0000318"/>
    <property type="project" value="GO_Central"/>
</dbReference>
<evidence type="ECO:0000313" key="4">
    <source>
        <dbReference type="RefSeq" id="XP_016476210.1"/>
    </source>
</evidence>
<sequence length="351" mass="40009">MVGLQESLELVDDSAWILVHIFSFHLADIFDIVKYWLVKVLVKLLDFRDESLCEKDVLVVGEIVADDCYCVLNHGALTTLMDKLKEANNNFSMQRKATRTLSLIFKSKSILPSKQVTSVVCSLLELLHSDDDEHYNNWDIYDRLVGLLRHESRSVIIPILKIVISIIRREKSCSNKTVIGKSYPVRVEKIIYVIVATINIVIASGNDAHIKYLVDVSCIEVMCDIIVACRSEQYMRDSHEKLEKILEVGGKDAPSIDYARRIEKKIKSIHALPIQIQVYVGEAEALFEKEKKVTGKLVLELKVKQECSDKLVSELKQKNSDKQVPELSRECSDKLVSELSRECSNINWNQT</sequence>
<name>A0A1S4AHN3_TOBAC</name>
<dbReference type="GO" id="GO:0061608">
    <property type="term" value="F:nuclear import signal receptor activity"/>
    <property type="evidence" value="ECO:0000318"/>
    <property type="project" value="GO_Central"/>
</dbReference>
<protein>
    <submittedName>
        <fullName evidence="4">Uncharacterized protein</fullName>
    </submittedName>
</protein>
<dbReference type="InterPro" id="IPR011989">
    <property type="entry name" value="ARM-like"/>
</dbReference>
<dbReference type="GO" id="GO:0006607">
    <property type="term" value="P:NLS-bearing protein import into nucleus"/>
    <property type="evidence" value="ECO:0000318"/>
    <property type="project" value="GO_Central"/>
</dbReference>
<comment type="similarity">
    <text evidence="1">Belongs to the importin alpha family.</text>
</comment>
<dbReference type="InterPro" id="IPR016024">
    <property type="entry name" value="ARM-type_fold"/>
</dbReference>
<dbReference type="GO" id="GO:0005634">
    <property type="term" value="C:nucleus"/>
    <property type="evidence" value="ECO:0000318"/>
    <property type="project" value="GO_Central"/>
</dbReference>
<reference evidence="4" key="1">
    <citation type="submission" date="2025-08" db="UniProtKB">
        <authorList>
            <consortium name="RefSeq"/>
        </authorList>
    </citation>
    <scope>IDENTIFICATION</scope>
</reference>
<dbReference type="PaxDb" id="4097-A0A1S4AHN3"/>
<dbReference type="STRING" id="4097.A0A1S4AHN3"/>
<organism evidence="4">
    <name type="scientific">Nicotiana tabacum</name>
    <name type="common">Common tobacco</name>
    <dbReference type="NCBI Taxonomy" id="4097"/>
    <lineage>
        <taxon>Eukaryota</taxon>
        <taxon>Viridiplantae</taxon>
        <taxon>Streptophyta</taxon>
        <taxon>Embryophyta</taxon>
        <taxon>Tracheophyta</taxon>
        <taxon>Spermatophyta</taxon>
        <taxon>Magnoliopsida</taxon>
        <taxon>eudicotyledons</taxon>
        <taxon>Gunneridae</taxon>
        <taxon>Pentapetalae</taxon>
        <taxon>asterids</taxon>
        <taxon>lamiids</taxon>
        <taxon>Solanales</taxon>
        <taxon>Solanaceae</taxon>
        <taxon>Nicotianoideae</taxon>
        <taxon>Nicotianeae</taxon>
        <taxon>Nicotiana</taxon>
    </lineage>
</organism>
<dbReference type="PANTHER" id="PTHR23316">
    <property type="entry name" value="IMPORTIN ALPHA"/>
    <property type="match status" value="1"/>
</dbReference>
<evidence type="ECO:0000256" key="1">
    <source>
        <dbReference type="ARBA" id="ARBA00010394"/>
    </source>
</evidence>
<dbReference type="AlphaFoldDB" id="A0A1S4AHN3"/>
<keyword evidence="2" id="KW-0813">Transport</keyword>
<dbReference type="SUPFAM" id="SSF48371">
    <property type="entry name" value="ARM repeat"/>
    <property type="match status" value="1"/>
</dbReference>